<dbReference type="EMBL" id="CP035544">
    <property type="protein sequence ID" value="QBA63197.1"/>
    <property type="molecule type" value="Genomic_DNA"/>
</dbReference>
<feature type="transmembrane region" description="Helical" evidence="1">
    <location>
        <begin position="37"/>
        <end position="55"/>
    </location>
</feature>
<keyword evidence="1" id="KW-0812">Transmembrane</keyword>
<evidence type="ECO:0000313" key="2">
    <source>
        <dbReference type="EMBL" id="QBA63197.1"/>
    </source>
</evidence>
<proteinExistence type="predicted"/>
<dbReference type="KEGG" id="mur:EQY75_00670"/>
<evidence type="ECO:0000313" key="3">
    <source>
        <dbReference type="Proteomes" id="UP000290889"/>
    </source>
</evidence>
<dbReference type="AlphaFoldDB" id="A0A411E6F3"/>
<keyword evidence="1" id="KW-1133">Transmembrane helix</keyword>
<accession>A0A411E6F3</accession>
<reference evidence="2 3" key="1">
    <citation type="submission" date="2019-01" db="EMBL/GenBank/DDBJ databases">
        <title>Muriicola soli sp. nov., isolated from soil.</title>
        <authorList>
            <person name="Kang H.J."/>
            <person name="Kim S.B."/>
        </authorList>
    </citation>
    <scope>NUCLEOTIDE SEQUENCE [LARGE SCALE GENOMIC DNA]</scope>
    <source>
        <strain evidence="2 3">MMS17-SY002</strain>
    </source>
</reference>
<gene>
    <name evidence="2" type="ORF">EQY75_00670</name>
</gene>
<sequence length="92" mass="9973">MVRYINKGPSASFIAALMVALLYSVFKGDLDLAQRLMGGGISVFGIIGVVLVAILKGQLDKSENDEQRNNIIESLIRVFTKSKKNENGGSEN</sequence>
<protein>
    <submittedName>
        <fullName evidence="2">Uncharacterized protein</fullName>
    </submittedName>
</protein>
<dbReference type="RefSeq" id="WP_129601953.1">
    <property type="nucleotide sequence ID" value="NZ_CP035544.1"/>
</dbReference>
<dbReference type="Proteomes" id="UP000290889">
    <property type="component" value="Chromosome"/>
</dbReference>
<organism evidence="2 3">
    <name type="scientific">Muriicola soli</name>
    <dbReference type="NCBI Taxonomy" id="2507538"/>
    <lineage>
        <taxon>Bacteria</taxon>
        <taxon>Pseudomonadati</taxon>
        <taxon>Bacteroidota</taxon>
        <taxon>Flavobacteriia</taxon>
        <taxon>Flavobacteriales</taxon>
        <taxon>Flavobacteriaceae</taxon>
        <taxon>Muriicola</taxon>
    </lineage>
</organism>
<name>A0A411E6F3_9FLAO</name>
<keyword evidence="1" id="KW-0472">Membrane</keyword>
<keyword evidence="3" id="KW-1185">Reference proteome</keyword>
<evidence type="ECO:0000256" key="1">
    <source>
        <dbReference type="SAM" id="Phobius"/>
    </source>
</evidence>